<dbReference type="InterPro" id="IPR050613">
    <property type="entry name" value="Sec_Metabolite_Reg"/>
</dbReference>
<evidence type="ECO:0000256" key="3">
    <source>
        <dbReference type="SAM" id="MobiDB-lite"/>
    </source>
</evidence>
<name>A0A9P9DYV0_9HYPO</name>
<dbReference type="PANTHER" id="PTHR31001">
    <property type="entry name" value="UNCHARACTERIZED TRANSCRIPTIONAL REGULATORY PROTEIN"/>
    <property type="match status" value="1"/>
</dbReference>
<dbReference type="PANTHER" id="PTHR31001:SF90">
    <property type="entry name" value="CENTROMERE DNA-BINDING PROTEIN COMPLEX CBF3 SUBUNIT B"/>
    <property type="match status" value="1"/>
</dbReference>
<dbReference type="GO" id="GO:0008270">
    <property type="term" value="F:zinc ion binding"/>
    <property type="evidence" value="ECO:0007669"/>
    <property type="project" value="InterPro"/>
</dbReference>
<dbReference type="GO" id="GO:0005634">
    <property type="term" value="C:nucleus"/>
    <property type="evidence" value="ECO:0007669"/>
    <property type="project" value="UniProtKB-SubCell"/>
</dbReference>
<organism evidence="5 6">
    <name type="scientific">Dactylonectria estremocensis</name>
    <dbReference type="NCBI Taxonomy" id="1079267"/>
    <lineage>
        <taxon>Eukaryota</taxon>
        <taxon>Fungi</taxon>
        <taxon>Dikarya</taxon>
        <taxon>Ascomycota</taxon>
        <taxon>Pezizomycotina</taxon>
        <taxon>Sordariomycetes</taxon>
        <taxon>Hypocreomycetidae</taxon>
        <taxon>Hypocreales</taxon>
        <taxon>Nectriaceae</taxon>
        <taxon>Dactylonectria</taxon>
    </lineage>
</organism>
<comment type="caution">
    <text evidence="5">The sequence shown here is derived from an EMBL/GenBank/DDBJ whole genome shotgun (WGS) entry which is preliminary data.</text>
</comment>
<comment type="subcellular location">
    <subcellularLocation>
        <location evidence="1">Nucleus</location>
    </subcellularLocation>
</comment>
<dbReference type="CDD" id="cd00067">
    <property type="entry name" value="GAL4"/>
    <property type="match status" value="1"/>
</dbReference>
<dbReference type="InterPro" id="IPR036864">
    <property type="entry name" value="Zn2-C6_fun-type_DNA-bd_sf"/>
</dbReference>
<reference evidence="5" key="1">
    <citation type="journal article" date="2021" name="Nat. Commun.">
        <title>Genetic determinants of endophytism in the Arabidopsis root mycobiome.</title>
        <authorList>
            <person name="Mesny F."/>
            <person name="Miyauchi S."/>
            <person name="Thiergart T."/>
            <person name="Pickel B."/>
            <person name="Atanasova L."/>
            <person name="Karlsson M."/>
            <person name="Huettel B."/>
            <person name="Barry K.W."/>
            <person name="Haridas S."/>
            <person name="Chen C."/>
            <person name="Bauer D."/>
            <person name="Andreopoulos W."/>
            <person name="Pangilinan J."/>
            <person name="LaButti K."/>
            <person name="Riley R."/>
            <person name="Lipzen A."/>
            <person name="Clum A."/>
            <person name="Drula E."/>
            <person name="Henrissat B."/>
            <person name="Kohler A."/>
            <person name="Grigoriev I.V."/>
            <person name="Martin F.M."/>
            <person name="Hacquard S."/>
        </authorList>
    </citation>
    <scope>NUCLEOTIDE SEQUENCE</scope>
    <source>
        <strain evidence="5">MPI-CAGE-AT-0021</strain>
    </source>
</reference>
<feature type="region of interest" description="Disordered" evidence="3">
    <location>
        <begin position="34"/>
        <end position="67"/>
    </location>
</feature>
<dbReference type="PROSITE" id="PS50048">
    <property type="entry name" value="ZN2_CY6_FUNGAL_2"/>
    <property type="match status" value="1"/>
</dbReference>
<feature type="domain" description="Zn(2)-C6 fungal-type" evidence="4">
    <location>
        <begin position="11"/>
        <end position="38"/>
    </location>
</feature>
<protein>
    <recommendedName>
        <fullName evidence="4">Zn(2)-C6 fungal-type domain-containing protein</fullName>
    </recommendedName>
</protein>
<dbReference type="AlphaFoldDB" id="A0A9P9DYV0"/>
<dbReference type="Proteomes" id="UP000717696">
    <property type="component" value="Unassembled WGS sequence"/>
</dbReference>
<dbReference type="Pfam" id="PF00172">
    <property type="entry name" value="Zn_clus"/>
    <property type="match status" value="1"/>
</dbReference>
<dbReference type="PROSITE" id="PS00463">
    <property type="entry name" value="ZN2_CY6_FUNGAL_1"/>
    <property type="match status" value="1"/>
</dbReference>
<sequence>MARQQRKRQISCHFCRMRKLRCNREFPCSNCTSRGVACPEPQHAATAETRPAPAKKPARPNTGDPDIQNRLERLEGLLQGLSRQLESVPELANQQPVASFAAPLPVSTAPVAAPAQVQAQVQAYHLQAHHLQQPLPLKVQDLTNNALLVEEYCMVTKTSNSLFSDHVIFRACPVRSITQLSLYTFQSPGFSSAALTAEPTRCIWLPNRDEAEALVQKYMADISPMHHFIHGPHLQRLVTELYASLKSGSQVPVGTVVLLLSICAIVTYSWTPHDDDKKLFQDTKEANSQTLIWVKILFNLLEICQRNDHSSIECVQGLTLLTVTLFNLEGISPTARAMLSRAIFIGRELGLHRIDHPDADSFCQKYPPLTRLTAEVGRRLWWHLVGVDWMLARFPGPQEGTYLINPEHMAVRKPANINDEDLDEEREIVGKPMDQPTTMSYSLHRIRFLEISREFTDKAPISKSSSSSQPYDMVLQIDAAIERFTTQEASPFFRISLTELEKLPLDDPWRSPTAKINRHMYNFYIHSQGCRLHLPYLARGTVDPAYAHSRQACLRSARIITGRVQQLVKEDFGFAHMMLRLGVAMHGLFLATIALVFDLCLTNGAADDDSRQREVEFAWRTLKNAESQSTTVARGMNILRHIMDKYKIPCPVGVGDHHEPTATNGHANFIPLGQIPADAMGIPAGMPLAKPHQAEQELEGHISKMDLEDVDWERLCWEFDAPFI</sequence>
<dbReference type="SMART" id="SM00066">
    <property type="entry name" value="GAL4"/>
    <property type="match status" value="1"/>
</dbReference>
<dbReference type="GO" id="GO:0000981">
    <property type="term" value="F:DNA-binding transcription factor activity, RNA polymerase II-specific"/>
    <property type="evidence" value="ECO:0007669"/>
    <property type="project" value="InterPro"/>
</dbReference>
<dbReference type="OrthoDB" id="3014581at2759"/>
<dbReference type="SUPFAM" id="SSF57701">
    <property type="entry name" value="Zn2/Cys6 DNA-binding domain"/>
    <property type="match status" value="1"/>
</dbReference>
<proteinExistence type="predicted"/>
<dbReference type="InterPro" id="IPR001138">
    <property type="entry name" value="Zn2Cys6_DnaBD"/>
</dbReference>
<gene>
    <name evidence="5" type="ORF">B0J13DRAFT_564507</name>
</gene>
<evidence type="ECO:0000313" key="5">
    <source>
        <dbReference type="EMBL" id="KAH7127778.1"/>
    </source>
</evidence>
<evidence type="ECO:0000259" key="4">
    <source>
        <dbReference type="PROSITE" id="PS50048"/>
    </source>
</evidence>
<evidence type="ECO:0000256" key="1">
    <source>
        <dbReference type="ARBA" id="ARBA00004123"/>
    </source>
</evidence>
<keyword evidence="2" id="KW-0539">Nucleus</keyword>
<evidence type="ECO:0000313" key="6">
    <source>
        <dbReference type="Proteomes" id="UP000717696"/>
    </source>
</evidence>
<evidence type="ECO:0000256" key="2">
    <source>
        <dbReference type="ARBA" id="ARBA00023242"/>
    </source>
</evidence>
<accession>A0A9P9DYV0</accession>
<keyword evidence="6" id="KW-1185">Reference proteome</keyword>
<dbReference type="Gene3D" id="4.10.240.10">
    <property type="entry name" value="Zn(2)-C6 fungal-type DNA-binding domain"/>
    <property type="match status" value="1"/>
</dbReference>
<dbReference type="CDD" id="cd12148">
    <property type="entry name" value="fungal_TF_MHR"/>
    <property type="match status" value="1"/>
</dbReference>
<dbReference type="EMBL" id="JAGMUU010000022">
    <property type="protein sequence ID" value="KAH7127778.1"/>
    <property type="molecule type" value="Genomic_DNA"/>
</dbReference>